<dbReference type="RefSeq" id="WP_212572470.1">
    <property type="nucleotide sequence ID" value="NZ_CP073084.1"/>
</dbReference>
<keyword evidence="1" id="KW-0472">Membrane</keyword>
<evidence type="ECO:0000313" key="3">
    <source>
        <dbReference type="Proteomes" id="UP000677616"/>
    </source>
</evidence>
<sequence>MFGNWMLMLFGLIFVLRVVFLFFSLRKGKQGQGFYDVFLISDGKLTIQAAFPITYPLEEIERVEFSRFATTKSGFTNFAGQLRIIKKNGRTSRRYYFDSSVLHQKIVAKSTKEEMDQTIQLLMARLERHGIPARMVGMK</sequence>
<dbReference type="EMBL" id="CP073084">
    <property type="protein sequence ID" value="QUE55074.1"/>
    <property type="molecule type" value="Genomic_DNA"/>
</dbReference>
<dbReference type="Proteomes" id="UP000677616">
    <property type="component" value="Chromosome"/>
</dbReference>
<protein>
    <submittedName>
        <fullName evidence="2">Uncharacterized protein</fullName>
    </submittedName>
</protein>
<keyword evidence="3" id="KW-1185">Reference proteome</keyword>
<accession>A0ABX7YPC9</accession>
<gene>
    <name evidence="2" type="ORF">INT76_04120</name>
</gene>
<evidence type="ECO:0000256" key="1">
    <source>
        <dbReference type="SAM" id="Phobius"/>
    </source>
</evidence>
<evidence type="ECO:0000313" key="2">
    <source>
        <dbReference type="EMBL" id="QUE55074.1"/>
    </source>
</evidence>
<organism evidence="2 3">
    <name type="scientific">Streptococcus oriscaviae</name>
    <dbReference type="NCBI Taxonomy" id="2781599"/>
    <lineage>
        <taxon>Bacteria</taxon>
        <taxon>Bacillati</taxon>
        <taxon>Bacillota</taxon>
        <taxon>Bacilli</taxon>
        <taxon>Lactobacillales</taxon>
        <taxon>Streptococcaceae</taxon>
        <taxon>Streptococcus</taxon>
    </lineage>
</organism>
<keyword evidence="1" id="KW-1133">Transmembrane helix</keyword>
<keyword evidence="1" id="KW-0812">Transmembrane</keyword>
<reference evidence="2 3" key="1">
    <citation type="submission" date="2021-04" db="EMBL/GenBank/DDBJ databases">
        <title>Complete genome sequence of a novel Streptococcus species.</title>
        <authorList>
            <person name="Teng J.L.L."/>
        </authorList>
    </citation>
    <scope>NUCLEOTIDE SEQUENCE [LARGE SCALE GENOMIC DNA]</scope>
    <source>
        <strain evidence="2 3">HKU75</strain>
    </source>
</reference>
<proteinExistence type="predicted"/>
<feature type="transmembrane region" description="Helical" evidence="1">
    <location>
        <begin position="6"/>
        <end position="25"/>
    </location>
</feature>
<name>A0ABX7YPC9_9STRE</name>